<evidence type="ECO:0000313" key="1">
    <source>
        <dbReference type="EMBL" id="KKU88615.1"/>
    </source>
</evidence>
<reference evidence="1 2" key="1">
    <citation type="journal article" date="2015" name="Nature">
        <title>rRNA introns, odd ribosomes, and small enigmatic genomes across a large radiation of phyla.</title>
        <authorList>
            <person name="Brown C.T."/>
            <person name="Hug L.A."/>
            <person name="Thomas B.C."/>
            <person name="Sharon I."/>
            <person name="Castelle C.J."/>
            <person name="Singh A."/>
            <person name="Wilkins M.J."/>
            <person name="Williams K.H."/>
            <person name="Banfield J.F."/>
        </authorList>
    </citation>
    <scope>NUCLEOTIDE SEQUENCE [LARGE SCALE GENOMIC DNA]</scope>
</reference>
<gene>
    <name evidence="1" type="ORF">UY16_C0004G0010</name>
</gene>
<proteinExistence type="predicted"/>
<evidence type="ECO:0000313" key="2">
    <source>
        <dbReference type="Proteomes" id="UP000034739"/>
    </source>
</evidence>
<name>A0A0G1X2H2_9BACT</name>
<dbReference type="Proteomes" id="UP000034739">
    <property type="component" value="Unassembled WGS sequence"/>
</dbReference>
<organism evidence="1 2">
    <name type="scientific">Candidatus Gottesmanbacteria bacterium GW2011_GWA2_47_9</name>
    <dbReference type="NCBI Taxonomy" id="1618445"/>
    <lineage>
        <taxon>Bacteria</taxon>
        <taxon>Candidatus Gottesmaniibacteriota</taxon>
    </lineage>
</organism>
<dbReference type="AlphaFoldDB" id="A0A0G1X2H2"/>
<sequence>MITKPTVLVLGAGASNPYGYPTGKQLKKTMLEELANPSSRMVSIFSYQAFGERDIQSFRKALLRSGQASIDAFLEHQPRFMEMGKLAITVALAAKENTDGMFIIGDWYEHLFRALDARPEEFSKNKFSIVTFNYDRSIETFLVNSLKYSYDKTEEDAGKILSSIPIIHLHGQIGNLPWQDKQTNREYGNIDDNFQIKQSSAGIRIIHEADAAKDAAFIASRKLIGDAEQIYFLGFGYHPDNIARLGIAEIDIEGRAVFGTCMGYTNREAEDTMVRCGRKIDLKQPGSQHFSILQFMRENIRLV</sequence>
<accession>A0A0G1X2H2</accession>
<evidence type="ECO:0008006" key="3">
    <source>
        <dbReference type="Google" id="ProtNLM"/>
    </source>
</evidence>
<dbReference type="EMBL" id="LCOY01000004">
    <property type="protein sequence ID" value="KKU88615.1"/>
    <property type="molecule type" value="Genomic_DNA"/>
</dbReference>
<comment type="caution">
    <text evidence="1">The sequence shown here is derived from an EMBL/GenBank/DDBJ whole genome shotgun (WGS) entry which is preliminary data.</text>
</comment>
<protein>
    <recommendedName>
        <fullName evidence="3">SIR2-like domain-containing protein</fullName>
    </recommendedName>
</protein>